<dbReference type="InterPro" id="IPR001123">
    <property type="entry name" value="LeuE-type"/>
</dbReference>
<evidence type="ECO:0000256" key="5">
    <source>
        <dbReference type="ARBA" id="ARBA00023136"/>
    </source>
</evidence>
<name>A0A0J9ECB2_9RHOB</name>
<comment type="caution">
    <text evidence="7">The sequence shown here is derived from an EMBL/GenBank/DDBJ whole genome shotgun (WGS) entry which is preliminary data.</text>
</comment>
<gene>
    <name evidence="7" type="ORF">AIOL_000567</name>
</gene>
<evidence type="ECO:0000256" key="1">
    <source>
        <dbReference type="ARBA" id="ARBA00004651"/>
    </source>
</evidence>
<keyword evidence="5 6" id="KW-0472">Membrane</keyword>
<dbReference type="OrthoDB" id="7724143at2"/>
<evidence type="ECO:0000313" key="8">
    <source>
        <dbReference type="Proteomes" id="UP000037178"/>
    </source>
</evidence>
<evidence type="ECO:0000256" key="3">
    <source>
        <dbReference type="ARBA" id="ARBA00022692"/>
    </source>
</evidence>
<dbReference type="EMBL" id="LFTY01000001">
    <property type="protein sequence ID" value="KMW60412.1"/>
    <property type="molecule type" value="Genomic_DNA"/>
</dbReference>
<dbReference type="RefSeq" id="WP_049641502.1">
    <property type="nucleotide sequence ID" value="NZ_LFTY01000001.1"/>
</dbReference>
<organism evidence="7 8">
    <name type="scientific">Candidatus Rhodobacter oscarellae</name>
    <dbReference type="NCBI Taxonomy" id="1675527"/>
    <lineage>
        <taxon>Bacteria</taxon>
        <taxon>Pseudomonadati</taxon>
        <taxon>Pseudomonadota</taxon>
        <taxon>Alphaproteobacteria</taxon>
        <taxon>Rhodobacterales</taxon>
        <taxon>Rhodobacter group</taxon>
        <taxon>Rhodobacter</taxon>
    </lineage>
</organism>
<feature type="transmembrane region" description="Helical" evidence="6">
    <location>
        <begin position="40"/>
        <end position="61"/>
    </location>
</feature>
<keyword evidence="2" id="KW-1003">Cell membrane</keyword>
<dbReference type="STRING" id="1675527.AIOL_000567"/>
<keyword evidence="4 6" id="KW-1133">Transmembrane helix</keyword>
<evidence type="ECO:0000256" key="2">
    <source>
        <dbReference type="ARBA" id="ARBA00022475"/>
    </source>
</evidence>
<reference evidence="7 8" key="1">
    <citation type="submission" date="2015-06" db="EMBL/GenBank/DDBJ databases">
        <title>Draft genome sequence of an Alphaproteobacteria species associated to the Mediterranean sponge Oscarella lobularis.</title>
        <authorList>
            <person name="Jourda C."/>
            <person name="Santini S."/>
            <person name="Claverie J.-M."/>
        </authorList>
    </citation>
    <scope>NUCLEOTIDE SEQUENCE [LARGE SCALE GENOMIC DNA]</scope>
    <source>
        <strain evidence="7">IGS</strain>
    </source>
</reference>
<feature type="transmembrane region" description="Helical" evidence="6">
    <location>
        <begin position="68"/>
        <end position="87"/>
    </location>
</feature>
<dbReference type="PATRIC" id="fig|1675527.3.peg.623"/>
<dbReference type="GO" id="GO:0005886">
    <property type="term" value="C:plasma membrane"/>
    <property type="evidence" value="ECO:0007669"/>
    <property type="project" value="UniProtKB-SubCell"/>
</dbReference>
<dbReference type="Proteomes" id="UP000037178">
    <property type="component" value="Unassembled WGS sequence"/>
</dbReference>
<dbReference type="AlphaFoldDB" id="A0A0J9ECB2"/>
<comment type="subcellular location">
    <subcellularLocation>
        <location evidence="1">Cell membrane</location>
        <topology evidence="1">Multi-pass membrane protein</topology>
    </subcellularLocation>
</comment>
<sequence length="196" mass="20550">MLEFALAVTLMLSTPGPGVLSTAGVGAAFGARAGVAYVTGLFLGSNLVMLAVISGLAALLLAVPAVRMVLLVASTGYLFYMAARIALAGSKVAFIQAQAQPGIRAAVLLQIINPKAYVVGMTFFSGFVIWSDAYWSEVVIKLIVLNAIWIPIHIAWLYAGVALERLNLPARTQRAINIAMALAMLGVVGLALFSTQ</sequence>
<dbReference type="Pfam" id="PF01810">
    <property type="entry name" value="LysE"/>
    <property type="match status" value="1"/>
</dbReference>
<feature type="transmembrane region" description="Helical" evidence="6">
    <location>
        <begin position="142"/>
        <end position="163"/>
    </location>
</feature>
<evidence type="ECO:0000313" key="7">
    <source>
        <dbReference type="EMBL" id="KMW60412.1"/>
    </source>
</evidence>
<proteinExistence type="predicted"/>
<keyword evidence="3 6" id="KW-0812">Transmembrane</keyword>
<dbReference type="PANTHER" id="PTHR30086:SF20">
    <property type="entry name" value="ARGININE EXPORTER PROTEIN ARGO-RELATED"/>
    <property type="match status" value="1"/>
</dbReference>
<evidence type="ECO:0000256" key="6">
    <source>
        <dbReference type="SAM" id="Phobius"/>
    </source>
</evidence>
<evidence type="ECO:0000256" key="4">
    <source>
        <dbReference type="ARBA" id="ARBA00022989"/>
    </source>
</evidence>
<feature type="transmembrane region" description="Helical" evidence="6">
    <location>
        <begin position="175"/>
        <end position="193"/>
    </location>
</feature>
<feature type="transmembrane region" description="Helical" evidence="6">
    <location>
        <begin position="107"/>
        <end position="130"/>
    </location>
</feature>
<protein>
    <submittedName>
        <fullName evidence="7">Transporter, LysE family</fullName>
    </submittedName>
</protein>
<dbReference type="PANTHER" id="PTHR30086">
    <property type="entry name" value="ARGININE EXPORTER PROTEIN ARGO"/>
    <property type="match status" value="1"/>
</dbReference>
<accession>A0A0J9ECB2</accession>
<keyword evidence="8" id="KW-1185">Reference proteome</keyword>
<dbReference type="GO" id="GO:0015171">
    <property type="term" value="F:amino acid transmembrane transporter activity"/>
    <property type="evidence" value="ECO:0007669"/>
    <property type="project" value="TreeGrafter"/>
</dbReference>